<keyword evidence="2" id="KW-1185">Reference proteome</keyword>
<proteinExistence type="predicted"/>
<name>A0ACC2G781_DALPE</name>
<sequence>MPRYILLTHCGLQWLGYVGVFVYMRGHIVSRNSRLEWTETHSCAFPWAPGRLGPVEGCFRAPTGPGGEGDLVLMTPDPVHILSLAHQRGVVRGKSCYMVGEPLTHVKSRWLDIVVNLMRQGTDREKQPSYTSLRVA</sequence>
<protein>
    <submittedName>
        <fullName evidence="1">Uncharacterized protein</fullName>
    </submittedName>
</protein>
<comment type="caution">
    <text evidence="1">The sequence shown here is derived from an EMBL/GenBank/DDBJ whole genome shotgun (WGS) entry which is preliminary data.</text>
</comment>
<evidence type="ECO:0000313" key="1">
    <source>
        <dbReference type="EMBL" id="KAJ7999594.1"/>
    </source>
</evidence>
<dbReference type="EMBL" id="CM055743">
    <property type="protein sequence ID" value="KAJ7999594.1"/>
    <property type="molecule type" value="Genomic_DNA"/>
</dbReference>
<reference evidence="1" key="1">
    <citation type="submission" date="2021-05" db="EMBL/GenBank/DDBJ databases">
        <authorList>
            <person name="Pan Q."/>
            <person name="Jouanno E."/>
            <person name="Zahm M."/>
            <person name="Klopp C."/>
            <person name="Cabau C."/>
            <person name="Louis A."/>
            <person name="Berthelot C."/>
            <person name="Parey E."/>
            <person name="Roest Crollius H."/>
            <person name="Montfort J."/>
            <person name="Robinson-Rechavi M."/>
            <person name="Bouchez O."/>
            <person name="Lampietro C."/>
            <person name="Lopez Roques C."/>
            <person name="Donnadieu C."/>
            <person name="Postlethwait J."/>
            <person name="Bobe J."/>
            <person name="Dillon D."/>
            <person name="Chandos A."/>
            <person name="von Hippel F."/>
            <person name="Guiguen Y."/>
        </authorList>
    </citation>
    <scope>NUCLEOTIDE SEQUENCE</scope>
    <source>
        <strain evidence="1">YG-Jan2019</strain>
    </source>
</reference>
<accession>A0ACC2G781</accession>
<organism evidence="1 2">
    <name type="scientific">Dallia pectoralis</name>
    <name type="common">Alaska blackfish</name>
    <dbReference type="NCBI Taxonomy" id="75939"/>
    <lineage>
        <taxon>Eukaryota</taxon>
        <taxon>Metazoa</taxon>
        <taxon>Chordata</taxon>
        <taxon>Craniata</taxon>
        <taxon>Vertebrata</taxon>
        <taxon>Euteleostomi</taxon>
        <taxon>Actinopterygii</taxon>
        <taxon>Neopterygii</taxon>
        <taxon>Teleostei</taxon>
        <taxon>Protacanthopterygii</taxon>
        <taxon>Esociformes</taxon>
        <taxon>Umbridae</taxon>
        <taxon>Dallia</taxon>
    </lineage>
</organism>
<evidence type="ECO:0000313" key="2">
    <source>
        <dbReference type="Proteomes" id="UP001157502"/>
    </source>
</evidence>
<dbReference type="Proteomes" id="UP001157502">
    <property type="component" value="Chromosome 16"/>
</dbReference>
<gene>
    <name evidence="1" type="ORF">DPEC_G00196030</name>
</gene>